<organism evidence="1">
    <name type="scientific">marine sediment metagenome</name>
    <dbReference type="NCBI Taxonomy" id="412755"/>
    <lineage>
        <taxon>unclassified sequences</taxon>
        <taxon>metagenomes</taxon>
        <taxon>ecological metagenomes</taxon>
    </lineage>
</organism>
<gene>
    <name evidence="1" type="ORF">S03H2_62730</name>
</gene>
<sequence length="116" mass="12956">GGAKQSTHHTDVTPKIIILALLEGGNNIFMNVMIEEEGVPAVSIDGLKEVSSDYADRIKSKIYIGHRTGFMDELKPKLSSIEPVEARGSKVEFDYGTPVEAIERFWDEIESKLYKE</sequence>
<name>X1JLW9_9ZZZZ</name>
<comment type="caution">
    <text evidence="1">The sequence shown here is derived from an EMBL/GenBank/DDBJ whole genome shotgun (WGS) entry which is preliminary data.</text>
</comment>
<feature type="non-terminal residue" evidence="1">
    <location>
        <position position="1"/>
    </location>
</feature>
<dbReference type="AlphaFoldDB" id="X1JLW9"/>
<dbReference type="EMBL" id="BARU01040591">
    <property type="protein sequence ID" value="GAH79259.1"/>
    <property type="molecule type" value="Genomic_DNA"/>
</dbReference>
<evidence type="ECO:0000313" key="1">
    <source>
        <dbReference type="EMBL" id="GAH79259.1"/>
    </source>
</evidence>
<proteinExistence type="predicted"/>
<reference evidence="1" key="1">
    <citation type="journal article" date="2014" name="Front. Microbiol.">
        <title>High frequency of phylogenetically diverse reductive dehalogenase-homologous genes in deep subseafloor sedimentary metagenomes.</title>
        <authorList>
            <person name="Kawai M."/>
            <person name="Futagami T."/>
            <person name="Toyoda A."/>
            <person name="Takaki Y."/>
            <person name="Nishi S."/>
            <person name="Hori S."/>
            <person name="Arai W."/>
            <person name="Tsubouchi T."/>
            <person name="Morono Y."/>
            <person name="Uchiyama I."/>
            <person name="Ito T."/>
            <person name="Fujiyama A."/>
            <person name="Inagaki F."/>
            <person name="Takami H."/>
        </authorList>
    </citation>
    <scope>NUCLEOTIDE SEQUENCE</scope>
    <source>
        <strain evidence="1">Expedition CK06-06</strain>
    </source>
</reference>
<accession>X1JLW9</accession>
<protein>
    <submittedName>
        <fullName evidence="1">Uncharacterized protein</fullName>
    </submittedName>
</protein>